<dbReference type="GO" id="GO:0006310">
    <property type="term" value="P:DNA recombination"/>
    <property type="evidence" value="ECO:0007669"/>
    <property type="project" value="InterPro"/>
</dbReference>
<name>A0A077FCK1_9PSED</name>
<dbReference type="EMBL" id="CP009048">
    <property type="protein sequence ID" value="AIL63107.1"/>
    <property type="molecule type" value="Genomic_DNA"/>
</dbReference>
<evidence type="ECO:0000313" key="1">
    <source>
        <dbReference type="EMBL" id="AIL63107.1"/>
    </source>
</evidence>
<dbReference type="KEGG" id="palk:PSAKL28_39600"/>
<gene>
    <name evidence="1" type="ORF">PSAKL28_39600</name>
</gene>
<evidence type="ECO:0000313" key="2">
    <source>
        <dbReference type="Proteomes" id="UP000028931"/>
    </source>
</evidence>
<dbReference type="eggNOG" id="ENOG5032V9G">
    <property type="taxonomic scope" value="Bacteria"/>
</dbReference>
<sequence length="730" mass="83598">MSQDIFEIINGNPISADLFLDSNFVLYVKEHDARSDERKARPIDLKRYWLPANDVYETPSRLVEYSHYLVALIYSLDYFAASNAPSNSKCNRICFILSTIIKFFEYCWLNNIFDLGKISGPFTLKLARILAGSGWHEALNIDFRLTEFLDTAVDPSQQIFTSTNSKVSLSTTGFQSAISTNLSGNEVAVYFNRVRKFQVTKGWLTVFRANDKTPSGMKYSLLRQTLESINFLYHSTDAYRTKIVPFENYVKLAKKLTENPGTTADINSYDAGMLLEYSLEYINTKSNRTLRLLAFAAKQLTTPGDVRKNFSRVMRFARRVGLVNSDSIGSANIKSVISFLNSAIKDILNACFIVIAILNARRKRELTHKKYGLSLGSGVVVNDRAGIFLQQFYVEKTVKDYVGFFIASATKVAITTLEKLQLIFVGKPFEKHNYSMLVDRDLTLFRYKQFNSNGLISKYSQFDFECGDPMMSGNFIHSAIGKPMRLTPHMFRRLYCKIFINRYEYFMLPFLSYQLQHEDIATTQIYVSNPQAQAESAEVSKLYDWDLSVQSEAHVIHNDEIMMSMADATREKFSEIIYRSISCENTSGGYTKLTRALYKKMFSSVEYAKLDLDNIEKLVERLKNRGHAPQPFKHAQCLAGANRVKSKSKCWQQIDNKLHKENASPKLCRGCLFSWTSEEHVYGMELDLASMRLEAVKMPETSIARINMEYEIEGLESTLLYHKLYLGKFT</sequence>
<protein>
    <submittedName>
        <fullName evidence="1">Uncharacterized protein</fullName>
    </submittedName>
</protein>
<organism evidence="1 2">
    <name type="scientific">Pseudomonas alkylphenolica</name>
    <dbReference type="NCBI Taxonomy" id="237609"/>
    <lineage>
        <taxon>Bacteria</taxon>
        <taxon>Pseudomonadati</taxon>
        <taxon>Pseudomonadota</taxon>
        <taxon>Gammaproteobacteria</taxon>
        <taxon>Pseudomonadales</taxon>
        <taxon>Pseudomonadaceae</taxon>
        <taxon>Pseudomonas</taxon>
    </lineage>
</organism>
<dbReference type="GO" id="GO:0003677">
    <property type="term" value="F:DNA binding"/>
    <property type="evidence" value="ECO:0007669"/>
    <property type="project" value="InterPro"/>
</dbReference>
<dbReference type="InterPro" id="IPR013762">
    <property type="entry name" value="Integrase-like_cat_sf"/>
</dbReference>
<dbReference type="RefSeq" id="WP_157687056.1">
    <property type="nucleotide sequence ID" value="NZ_CP009048.1"/>
</dbReference>
<dbReference type="GO" id="GO:0015074">
    <property type="term" value="P:DNA integration"/>
    <property type="evidence" value="ECO:0007669"/>
    <property type="project" value="InterPro"/>
</dbReference>
<accession>A0A077FCK1</accession>
<dbReference type="Proteomes" id="UP000028931">
    <property type="component" value="Chromosome"/>
</dbReference>
<dbReference type="AlphaFoldDB" id="A0A077FCK1"/>
<dbReference type="OrthoDB" id="6989010at2"/>
<dbReference type="Gene3D" id="1.10.443.10">
    <property type="entry name" value="Intergrase catalytic core"/>
    <property type="match status" value="1"/>
</dbReference>
<proteinExistence type="predicted"/>
<dbReference type="HOGENOM" id="CLU_384417_0_0_6"/>
<reference evidence="1 2" key="1">
    <citation type="submission" date="2014-07" db="EMBL/GenBank/DDBJ databases">
        <authorList>
            <person name="Lee K."/>
            <person name="Lim J.Y."/>
            <person name="Hwang I."/>
        </authorList>
    </citation>
    <scope>NUCLEOTIDE SEQUENCE [LARGE SCALE GENOMIC DNA]</scope>
    <source>
        <strain evidence="1 2">KL28</strain>
    </source>
</reference>